<dbReference type="EMBL" id="KN716209">
    <property type="protein sequence ID" value="KJH50313.1"/>
    <property type="molecule type" value="Genomic_DNA"/>
</dbReference>
<evidence type="ECO:0000256" key="5">
    <source>
        <dbReference type="ARBA" id="ARBA00023136"/>
    </source>
</evidence>
<sequence length="167" mass="19261">MLIIKPITYLLRTLSATTFSLFFYFLIQFHLSEEAWNLNTSDHTRIRIRTTRNGQKQYQISFSKCQTYILDEMLLFLLLGLLAIRTTACPPQCSCTDFFTDCSSRGLHLFPKNLSTSTITLNLRGNNIGRISIDDVKSLKYMETLIISENHVKIIDEVTLFLLLVLL</sequence>
<keyword evidence="5 7" id="KW-0472">Membrane</keyword>
<proteinExistence type="predicted"/>
<keyword evidence="6" id="KW-1015">Disulfide bond</keyword>
<dbReference type="AlphaFoldDB" id="A0A0D8Y0D0"/>
<dbReference type="Gene3D" id="3.80.10.10">
    <property type="entry name" value="Ribonuclease Inhibitor"/>
    <property type="match status" value="1"/>
</dbReference>
<name>A0A0D8Y0D0_DICVI</name>
<dbReference type="SUPFAM" id="SSF52058">
    <property type="entry name" value="L domain-like"/>
    <property type="match status" value="1"/>
</dbReference>
<accession>A0A0D8Y0D0</accession>
<dbReference type="InterPro" id="IPR052313">
    <property type="entry name" value="GPIb-IX-V_Complex"/>
</dbReference>
<keyword evidence="2 7" id="KW-0812">Transmembrane</keyword>
<evidence type="ECO:0000256" key="6">
    <source>
        <dbReference type="ARBA" id="ARBA00023157"/>
    </source>
</evidence>
<evidence type="ECO:0000313" key="9">
    <source>
        <dbReference type="Proteomes" id="UP000053766"/>
    </source>
</evidence>
<evidence type="ECO:0000256" key="7">
    <source>
        <dbReference type="SAM" id="Phobius"/>
    </source>
</evidence>
<evidence type="ECO:0000256" key="4">
    <source>
        <dbReference type="ARBA" id="ARBA00022989"/>
    </source>
</evidence>
<dbReference type="Proteomes" id="UP000053766">
    <property type="component" value="Unassembled WGS sequence"/>
</dbReference>
<keyword evidence="3" id="KW-0130">Cell adhesion</keyword>
<comment type="subcellular location">
    <subcellularLocation>
        <location evidence="1">Membrane</location>
        <topology evidence="1">Single-pass membrane protein</topology>
    </subcellularLocation>
</comment>
<reference evidence="8 9" key="1">
    <citation type="submission" date="2013-11" db="EMBL/GenBank/DDBJ databases">
        <title>Draft genome of the bovine lungworm Dictyocaulus viviparus.</title>
        <authorList>
            <person name="Mitreva M."/>
        </authorList>
    </citation>
    <scope>NUCLEOTIDE SEQUENCE [LARGE SCALE GENOMIC DNA]</scope>
    <source>
        <strain evidence="8 9">HannoverDv2000</strain>
    </source>
</reference>
<evidence type="ECO:0000313" key="8">
    <source>
        <dbReference type="EMBL" id="KJH50313.1"/>
    </source>
</evidence>
<dbReference type="OrthoDB" id="823504at2759"/>
<evidence type="ECO:0000256" key="1">
    <source>
        <dbReference type="ARBA" id="ARBA00004167"/>
    </source>
</evidence>
<keyword evidence="4 7" id="KW-1133">Transmembrane helix</keyword>
<organism evidence="8 9">
    <name type="scientific">Dictyocaulus viviparus</name>
    <name type="common">Bovine lungworm</name>
    <dbReference type="NCBI Taxonomy" id="29172"/>
    <lineage>
        <taxon>Eukaryota</taxon>
        <taxon>Metazoa</taxon>
        <taxon>Ecdysozoa</taxon>
        <taxon>Nematoda</taxon>
        <taxon>Chromadorea</taxon>
        <taxon>Rhabditida</taxon>
        <taxon>Rhabditina</taxon>
        <taxon>Rhabditomorpha</taxon>
        <taxon>Strongyloidea</taxon>
        <taxon>Metastrongylidae</taxon>
        <taxon>Dictyocaulus</taxon>
    </lineage>
</organism>
<evidence type="ECO:0000256" key="2">
    <source>
        <dbReference type="ARBA" id="ARBA00022692"/>
    </source>
</evidence>
<feature type="transmembrane region" description="Helical" evidence="7">
    <location>
        <begin position="6"/>
        <end position="27"/>
    </location>
</feature>
<gene>
    <name evidence="8" type="ORF">DICVIV_03506</name>
</gene>
<dbReference type="PANTHER" id="PTHR22650">
    <property type="entry name" value="GLYCOPROTEIN IB BETA"/>
    <property type="match status" value="1"/>
</dbReference>
<dbReference type="STRING" id="29172.A0A0D8Y0D0"/>
<evidence type="ECO:0000256" key="3">
    <source>
        <dbReference type="ARBA" id="ARBA00022889"/>
    </source>
</evidence>
<dbReference type="PANTHER" id="PTHR22650:SF4">
    <property type="entry name" value="LEUCINE-RICH REPEAT AND TRANSMEMBRANE DOMAIN-CONTAINING PROTEIN 2-LIKE"/>
    <property type="match status" value="1"/>
</dbReference>
<keyword evidence="9" id="KW-1185">Reference proteome</keyword>
<reference evidence="9" key="2">
    <citation type="journal article" date="2016" name="Sci. Rep.">
        <title>Dictyocaulus viviparus genome, variome and transcriptome elucidate lungworm biology and support future intervention.</title>
        <authorList>
            <person name="McNulty S.N."/>
            <person name="Strube C."/>
            <person name="Rosa B.A."/>
            <person name="Martin J.C."/>
            <person name="Tyagi R."/>
            <person name="Choi Y.J."/>
            <person name="Wang Q."/>
            <person name="Hallsworth Pepin K."/>
            <person name="Zhang X."/>
            <person name="Ozersky P."/>
            <person name="Wilson R.K."/>
            <person name="Sternberg P.W."/>
            <person name="Gasser R.B."/>
            <person name="Mitreva M."/>
        </authorList>
    </citation>
    <scope>NUCLEOTIDE SEQUENCE [LARGE SCALE GENOMIC DNA]</scope>
    <source>
        <strain evidence="9">HannoverDv2000</strain>
    </source>
</reference>
<dbReference type="InterPro" id="IPR032675">
    <property type="entry name" value="LRR_dom_sf"/>
</dbReference>
<protein>
    <submittedName>
        <fullName evidence="8">Leucine rich repeat domain protein</fullName>
    </submittedName>
</protein>